<comment type="subunit">
    <text evidence="10">Homopentamer.</text>
</comment>
<evidence type="ECO:0000256" key="2">
    <source>
        <dbReference type="ARBA" id="ARBA00007254"/>
    </source>
</evidence>
<evidence type="ECO:0000256" key="10">
    <source>
        <dbReference type="HAMAP-Rule" id="MF_00115"/>
    </source>
</evidence>
<sequence>MAKEKKERKKSTFWKDFKAFISRGNIVDLAVAVVVGAAFTAIVNSVVNDIIKPLIALLVGGDFSELVVVLRPEALNEAGEVVQEAILLNYGNLIMAILTFLIDAFVIFTALRIVRNAQKKLKEGAAALKEKLEKGENAAQAAEEAVEAAAEVAAQPAAPAEPAKPTAEELLAEIRDLLKENAELRRSAASVGEPDKTGDAQAK</sequence>
<dbReference type="PROSITE" id="PS01327">
    <property type="entry name" value="MSCL"/>
    <property type="match status" value="1"/>
</dbReference>
<dbReference type="PANTHER" id="PTHR30266:SF2">
    <property type="entry name" value="LARGE-CONDUCTANCE MECHANOSENSITIVE CHANNEL"/>
    <property type="match status" value="1"/>
</dbReference>
<organism evidence="12 13">
    <name type="scientific">Candidatus Borkfalkia avistercoris</name>
    <dbReference type="NCBI Taxonomy" id="2838504"/>
    <lineage>
        <taxon>Bacteria</taxon>
        <taxon>Bacillati</taxon>
        <taxon>Bacillota</taxon>
        <taxon>Clostridia</taxon>
        <taxon>Christensenellales</taxon>
        <taxon>Christensenellaceae</taxon>
        <taxon>Candidatus Borkfalkia</taxon>
    </lineage>
</organism>
<keyword evidence="4 10" id="KW-1003">Cell membrane</keyword>
<keyword evidence="11" id="KW-0175">Coiled coil</keyword>
<evidence type="ECO:0000256" key="5">
    <source>
        <dbReference type="ARBA" id="ARBA00022692"/>
    </source>
</evidence>
<name>A0A9D2IDY8_9FIRM</name>
<reference evidence="12" key="1">
    <citation type="journal article" date="2021" name="PeerJ">
        <title>Extensive microbial diversity within the chicken gut microbiome revealed by metagenomics and culture.</title>
        <authorList>
            <person name="Gilroy R."/>
            <person name="Ravi A."/>
            <person name="Getino M."/>
            <person name="Pursley I."/>
            <person name="Horton D.L."/>
            <person name="Alikhan N.F."/>
            <person name="Baker D."/>
            <person name="Gharbi K."/>
            <person name="Hall N."/>
            <person name="Watson M."/>
            <person name="Adriaenssens E.M."/>
            <person name="Foster-Nyarko E."/>
            <person name="Jarju S."/>
            <person name="Secka A."/>
            <person name="Antonio M."/>
            <person name="Oren A."/>
            <person name="Chaudhuri R.R."/>
            <person name="La Ragione R."/>
            <person name="Hildebrand F."/>
            <person name="Pallen M.J."/>
        </authorList>
    </citation>
    <scope>NUCLEOTIDE SEQUENCE</scope>
    <source>
        <strain evidence="12">CHK187-5294</strain>
    </source>
</reference>
<protein>
    <recommendedName>
        <fullName evidence="10">Large-conductance mechanosensitive channel</fullName>
    </recommendedName>
</protein>
<evidence type="ECO:0000256" key="3">
    <source>
        <dbReference type="ARBA" id="ARBA00022448"/>
    </source>
</evidence>
<gene>
    <name evidence="10 12" type="primary">mscL</name>
    <name evidence="12" type="ORF">H9727_08095</name>
</gene>
<keyword evidence="7 10" id="KW-0406">Ion transport</keyword>
<keyword evidence="9 10" id="KW-0407">Ion channel</keyword>
<accession>A0A9D2IDY8</accession>
<dbReference type="NCBIfam" id="TIGR00220">
    <property type="entry name" value="mscL"/>
    <property type="match status" value="1"/>
</dbReference>
<dbReference type="InterPro" id="IPR036019">
    <property type="entry name" value="MscL_channel"/>
</dbReference>
<evidence type="ECO:0000256" key="6">
    <source>
        <dbReference type="ARBA" id="ARBA00022989"/>
    </source>
</evidence>
<dbReference type="GO" id="GO:0008381">
    <property type="term" value="F:mechanosensitive monoatomic ion channel activity"/>
    <property type="evidence" value="ECO:0007669"/>
    <property type="project" value="UniProtKB-UniRule"/>
</dbReference>
<evidence type="ECO:0000313" key="12">
    <source>
        <dbReference type="EMBL" id="HIZ04230.1"/>
    </source>
</evidence>
<dbReference type="Proteomes" id="UP000824132">
    <property type="component" value="Unassembled WGS sequence"/>
</dbReference>
<evidence type="ECO:0000256" key="11">
    <source>
        <dbReference type="SAM" id="Coils"/>
    </source>
</evidence>
<proteinExistence type="inferred from homology"/>
<comment type="function">
    <text evidence="10">Channel that opens in response to stretch forces in the membrane lipid bilayer. May participate in the regulation of osmotic pressure changes within the cell.</text>
</comment>
<reference evidence="12" key="2">
    <citation type="submission" date="2021-04" db="EMBL/GenBank/DDBJ databases">
        <authorList>
            <person name="Gilroy R."/>
        </authorList>
    </citation>
    <scope>NUCLEOTIDE SEQUENCE</scope>
    <source>
        <strain evidence="12">CHK187-5294</strain>
    </source>
</reference>
<comment type="similarity">
    <text evidence="2 10">Belongs to the MscL family.</text>
</comment>
<feature type="transmembrane region" description="Helical" evidence="10">
    <location>
        <begin position="93"/>
        <end position="114"/>
    </location>
</feature>
<keyword evidence="5 10" id="KW-0812">Transmembrane</keyword>
<keyword evidence="3 10" id="KW-0813">Transport</keyword>
<feature type="coiled-coil region" evidence="11">
    <location>
        <begin position="114"/>
        <end position="187"/>
    </location>
</feature>
<comment type="subcellular location">
    <subcellularLocation>
        <location evidence="1 10">Cell membrane</location>
        <topology evidence="1 10">Multi-pass membrane protein</topology>
    </subcellularLocation>
</comment>
<dbReference type="InterPro" id="IPR001185">
    <property type="entry name" value="MS_channel"/>
</dbReference>
<evidence type="ECO:0000256" key="8">
    <source>
        <dbReference type="ARBA" id="ARBA00023136"/>
    </source>
</evidence>
<dbReference type="Gene3D" id="1.10.1200.120">
    <property type="entry name" value="Large-conductance mechanosensitive channel, MscL, domain 1"/>
    <property type="match status" value="1"/>
</dbReference>
<evidence type="ECO:0000256" key="4">
    <source>
        <dbReference type="ARBA" id="ARBA00022475"/>
    </source>
</evidence>
<dbReference type="AlphaFoldDB" id="A0A9D2IDY8"/>
<evidence type="ECO:0000313" key="13">
    <source>
        <dbReference type="Proteomes" id="UP000824132"/>
    </source>
</evidence>
<dbReference type="InterPro" id="IPR019823">
    <property type="entry name" value="Mechanosensitive_channel_CS"/>
</dbReference>
<evidence type="ECO:0000256" key="7">
    <source>
        <dbReference type="ARBA" id="ARBA00023065"/>
    </source>
</evidence>
<dbReference type="InterPro" id="IPR037673">
    <property type="entry name" value="MSC/AndL"/>
</dbReference>
<dbReference type="PANTHER" id="PTHR30266">
    <property type="entry name" value="MECHANOSENSITIVE CHANNEL MSCL"/>
    <property type="match status" value="1"/>
</dbReference>
<keyword evidence="6 10" id="KW-1133">Transmembrane helix</keyword>
<evidence type="ECO:0000256" key="9">
    <source>
        <dbReference type="ARBA" id="ARBA00023303"/>
    </source>
</evidence>
<dbReference type="GO" id="GO:0005886">
    <property type="term" value="C:plasma membrane"/>
    <property type="evidence" value="ECO:0007669"/>
    <property type="project" value="UniProtKB-SubCell"/>
</dbReference>
<dbReference type="SUPFAM" id="SSF81330">
    <property type="entry name" value="Gated mechanosensitive channel"/>
    <property type="match status" value="1"/>
</dbReference>
<feature type="transmembrane region" description="Helical" evidence="10">
    <location>
        <begin position="20"/>
        <end position="43"/>
    </location>
</feature>
<comment type="caution">
    <text evidence="12">The sequence shown here is derived from an EMBL/GenBank/DDBJ whole genome shotgun (WGS) entry which is preliminary data.</text>
</comment>
<dbReference type="EMBL" id="DXCL01000046">
    <property type="protein sequence ID" value="HIZ04230.1"/>
    <property type="molecule type" value="Genomic_DNA"/>
</dbReference>
<dbReference type="Pfam" id="PF01741">
    <property type="entry name" value="MscL"/>
    <property type="match status" value="1"/>
</dbReference>
<evidence type="ECO:0000256" key="1">
    <source>
        <dbReference type="ARBA" id="ARBA00004651"/>
    </source>
</evidence>
<keyword evidence="8 10" id="KW-0472">Membrane</keyword>
<dbReference type="HAMAP" id="MF_00115">
    <property type="entry name" value="MscL"/>
    <property type="match status" value="1"/>
</dbReference>